<dbReference type="RefSeq" id="WP_222877135.1">
    <property type="nucleotide sequence ID" value="NZ_AP023361.1"/>
</dbReference>
<keyword evidence="3" id="KW-0255">Endonuclease</keyword>
<keyword evidence="3" id="KW-0378">Hydrolase</keyword>
<reference evidence="3 4" key="1">
    <citation type="submission" date="2020-08" db="EMBL/GenBank/DDBJ databases">
        <title>Genome sequence of Rhizobiales bacterium strain IZ6.</title>
        <authorList>
            <person name="Nakai R."/>
            <person name="Naganuma T."/>
        </authorList>
    </citation>
    <scope>NUCLEOTIDE SEQUENCE [LARGE SCALE GENOMIC DNA]</scope>
    <source>
        <strain evidence="3 4">IZ6</strain>
    </source>
</reference>
<organism evidence="3 4">
    <name type="scientific">Terrihabitans soli</name>
    <dbReference type="NCBI Taxonomy" id="708113"/>
    <lineage>
        <taxon>Bacteria</taxon>
        <taxon>Pseudomonadati</taxon>
        <taxon>Pseudomonadota</taxon>
        <taxon>Alphaproteobacteria</taxon>
        <taxon>Hyphomicrobiales</taxon>
        <taxon>Terrihabitans</taxon>
    </lineage>
</organism>
<dbReference type="Pfam" id="PF09019">
    <property type="entry name" value="EcoRII-C"/>
    <property type="match status" value="1"/>
</dbReference>
<keyword evidence="3" id="KW-0540">Nuclease</keyword>
<accession>A0A6S6QNH4</accession>
<evidence type="ECO:0000259" key="2">
    <source>
        <dbReference type="Pfam" id="PF09217"/>
    </source>
</evidence>
<dbReference type="AlphaFoldDB" id="A0A6S6QNH4"/>
<dbReference type="KEGG" id="tso:IZ6_12440"/>
<dbReference type="GO" id="GO:0003677">
    <property type="term" value="F:DNA binding"/>
    <property type="evidence" value="ECO:0007669"/>
    <property type="project" value="InterPro"/>
</dbReference>
<sequence length="415" mass="47714">MPLAELTEWLSEFGGPSFIWCVKRLSGNDTLANGSHQAGPYLPKEFVFPIFPEIDRTDIKNPDRWIDISVQPCPDSRKVRLVYYNSKRHENKRNGRNETRLTNFGGSNSSLLDPESTGALTIFAFHLDESGRAFEAHIWVCQHETEEETVEDRIGPVEPSKWIVWSPDQPQKSLFQPSLARRSSCWLELNEIPHAWLSTFPTGAEVVEKAVTLRSDSHLTPDQRLVKRRECEFEIFRSIEQALELPLIKEGFGSLDDFILRAQTVLQRRKARSGNSLELHARAIFIEEQLQEGNHFAHGRQSEPGKRPDFLFPSQSAYRDPTYPADKLRMLAAKTTCRDRWRQILREADRIDTKHLLTLQEGISEAQFKEMVDAKVQLVVPAPLIEKFPKSVRPYLQTFESFIADVRLLALERHG</sequence>
<evidence type="ECO:0000313" key="3">
    <source>
        <dbReference type="EMBL" id="BCJ90509.1"/>
    </source>
</evidence>
<protein>
    <submittedName>
        <fullName evidence="3">Type II restriction endonuclease</fullName>
    </submittedName>
</protein>
<keyword evidence="4" id="KW-1185">Reference proteome</keyword>
<dbReference type="SUPFAM" id="SSF101936">
    <property type="entry name" value="DNA-binding pseudobarrel domain"/>
    <property type="match status" value="1"/>
</dbReference>
<proteinExistence type="predicted"/>
<dbReference type="InterPro" id="IPR015109">
    <property type="entry name" value="Restrct_endonuc_II_EcoRII_C"/>
</dbReference>
<dbReference type="GO" id="GO:0009307">
    <property type="term" value="P:DNA restriction-modification system"/>
    <property type="evidence" value="ECO:0007669"/>
    <property type="project" value="InterPro"/>
</dbReference>
<dbReference type="Proteomes" id="UP000515317">
    <property type="component" value="Chromosome"/>
</dbReference>
<evidence type="ECO:0000259" key="1">
    <source>
        <dbReference type="Pfam" id="PF09019"/>
    </source>
</evidence>
<dbReference type="InterPro" id="IPR015300">
    <property type="entry name" value="DNA-bd_pseudobarrel_sf"/>
</dbReference>
<dbReference type="Gene3D" id="3.40.91.80">
    <property type="match status" value="1"/>
</dbReference>
<gene>
    <name evidence="3" type="ORF">IZ6_12440</name>
</gene>
<feature type="domain" description="Restriction endonuclease type II EcoRII N-terminal" evidence="2">
    <location>
        <begin position="16"/>
        <end position="167"/>
    </location>
</feature>
<dbReference type="GO" id="GO:0009036">
    <property type="term" value="F:type II site-specific deoxyribonuclease activity"/>
    <property type="evidence" value="ECO:0007669"/>
    <property type="project" value="InterPro"/>
</dbReference>
<name>A0A6S6QNH4_9HYPH</name>
<dbReference type="Gene3D" id="2.40.330.10">
    <property type="entry name" value="DNA-binding pseudobarrel domain"/>
    <property type="match status" value="1"/>
</dbReference>
<dbReference type="InterPro" id="IPR038365">
    <property type="entry name" value="EcoRII_C_sf"/>
</dbReference>
<dbReference type="InterPro" id="IPR011335">
    <property type="entry name" value="Restrct_endonuc-II-like"/>
</dbReference>
<dbReference type="EMBL" id="AP023361">
    <property type="protein sequence ID" value="BCJ90509.1"/>
    <property type="molecule type" value="Genomic_DNA"/>
</dbReference>
<feature type="domain" description="Restriction endonuclease type II EcoRII C-terminal" evidence="1">
    <location>
        <begin position="236"/>
        <end position="403"/>
    </location>
</feature>
<dbReference type="InterPro" id="IPR023372">
    <property type="entry name" value="Rest_endonuc_II_EcoRII_N"/>
</dbReference>
<evidence type="ECO:0000313" key="4">
    <source>
        <dbReference type="Proteomes" id="UP000515317"/>
    </source>
</evidence>
<dbReference type="REBASE" id="438783">
    <property type="entry name" value="RbaIZ6ORF12450P"/>
</dbReference>
<dbReference type="Pfam" id="PF09217">
    <property type="entry name" value="EcoRII-N"/>
    <property type="match status" value="1"/>
</dbReference>
<dbReference type="SUPFAM" id="SSF52980">
    <property type="entry name" value="Restriction endonuclease-like"/>
    <property type="match status" value="1"/>
</dbReference>